<dbReference type="Gene3D" id="2.60.40.380">
    <property type="entry name" value="Purple acid phosphatase-like, N-terminal"/>
    <property type="match status" value="1"/>
</dbReference>
<evidence type="ECO:0000259" key="2">
    <source>
        <dbReference type="Pfam" id="PF16655"/>
    </source>
</evidence>
<dbReference type="PANTHER" id="PTHR43606:SF2">
    <property type="entry name" value="ALKALINE PHOSPHATASE FAMILY PROTEIN (AFU_ORTHOLOGUE AFUA_5G03860)"/>
    <property type="match status" value="1"/>
</dbReference>
<dbReference type="AlphaFoldDB" id="A0A1N7FLL7"/>
<evidence type="ECO:0000313" key="3">
    <source>
        <dbReference type="EMBL" id="SIS01272.1"/>
    </source>
</evidence>
<dbReference type="Gene3D" id="3.60.21.70">
    <property type="entry name" value="PhoD-like phosphatase"/>
    <property type="match status" value="1"/>
</dbReference>
<dbReference type="InterPro" id="IPR052900">
    <property type="entry name" value="Phospholipid_Metab_Enz"/>
</dbReference>
<gene>
    <name evidence="3" type="ORF">SAMN05445060_2183</name>
</gene>
<dbReference type="Proteomes" id="UP000186218">
    <property type="component" value="Unassembled WGS sequence"/>
</dbReference>
<organism evidence="3 4">
    <name type="scientific">Williamsia sterculiae</name>
    <dbReference type="NCBI Taxonomy" id="1344003"/>
    <lineage>
        <taxon>Bacteria</taxon>
        <taxon>Bacillati</taxon>
        <taxon>Actinomycetota</taxon>
        <taxon>Actinomycetes</taxon>
        <taxon>Mycobacteriales</taxon>
        <taxon>Nocardiaceae</taxon>
        <taxon>Williamsia</taxon>
    </lineage>
</organism>
<dbReference type="InterPro" id="IPR006311">
    <property type="entry name" value="TAT_signal"/>
</dbReference>
<protein>
    <submittedName>
        <fullName evidence="3">Alkaline phosphatase D</fullName>
    </submittedName>
</protein>
<dbReference type="PANTHER" id="PTHR43606">
    <property type="entry name" value="PHOSPHATASE, PUTATIVE (AFU_ORTHOLOGUE AFUA_6G08710)-RELATED"/>
    <property type="match status" value="1"/>
</dbReference>
<evidence type="ECO:0000313" key="4">
    <source>
        <dbReference type="Proteomes" id="UP000186218"/>
    </source>
</evidence>
<dbReference type="InterPro" id="IPR038607">
    <property type="entry name" value="PhoD-like_sf"/>
</dbReference>
<accession>A0A1N7FLL7</accession>
<dbReference type="Pfam" id="PF09423">
    <property type="entry name" value="PhoD"/>
    <property type="match status" value="1"/>
</dbReference>
<sequence length="560" mass="60836">MSEEPSRPDPTLTRRHFLQASGVAAAGVPATVAAASSVTDVLAHADPGTGAFRHGIASGDPTPDAVIIWTRVTPTPQATPGSGVGPDVAVRWVVTTDPELRSVVRSGTVLATVAADHTVKADVAGLAPATTYHYGFSLPDGRRSATGTTRTAPAATADVARLRFGVASCANWESGYFAAYRHLAARRDLDAVIFLGDYIYEYRTGGYTGKYGVIRPYEPRNELVSLRDYRTRHGQYKADPDLQAAHLRVPWICTWDDHEFANDAWDTGAENHQPATEGSWQSRRDAAQRAYYEWMPVRPAGTPNNRHIYRRLRFGRLLELSMLDLRTYRSQQATSTNGARVDAPDRTITGADQMAWLTGGLVTSTAQWKVVGNPVMITPTLLPPLEPRTTAALTQMLGLPRGGVTYNADQWDGYTADRDRLVGALRDHRVRDTVFITGDIHSSWSCDVPVDAANYPGAGTVATELVVTSVTAANIDDLTKTPEGTAGAVAGDALSALNHHVKYVDLDRHGYGVFEVTPAGVQMDHWHLVAKEDPRSGIRLDASWRVDTGTQRVRPARPLV</sequence>
<dbReference type="InterPro" id="IPR018946">
    <property type="entry name" value="PhoD-like_MPP"/>
</dbReference>
<name>A0A1N7FLL7_9NOCA</name>
<proteinExistence type="predicted"/>
<dbReference type="STRING" id="1344003.SAMN05445060_2183"/>
<dbReference type="RefSeq" id="WP_083709701.1">
    <property type="nucleotide sequence ID" value="NZ_FTNT01000005.1"/>
</dbReference>
<keyword evidence="4" id="KW-1185">Reference proteome</keyword>
<dbReference type="PROSITE" id="PS51318">
    <property type="entry name" value="TAT"/>
    <property type="match status" value="1"/>
</dbReference>
<dbReference type="CDD" id="cd07389">
    <property type="entry name" value="MPP_PhoD"/>
    <property type="match status" value="1"/>
</dbReference>
<dbReference type="InterPro" id="IPR029052">
    <property type="entry name" value="Metallo-depent_PP-like"/>
</dbReference>
<dbReference type="EMBL" id="FTNT01000005">
    <property type="protein sequence ID" value="SIS01272.1"/>
    <property type="molecule type" value="Genomic_DNA"/>
</dbReference>
<feature type="domain" description="PhoD-like phosphatase metallophosphatase" evidence="1">
    <location>
        <begin position="164"/>
        <end position="524"/>
    </location>
</feature>
<reference evidence="3 4" key="1">
    <citation type="submission" date="2017-01" db="EMBL/GenBank/DDBJ databases">
        <authorList>
            <person name="Mah S.A."/>
            <person name="Swanson W.J."/>
            <person name="Moy G.W."/>
            <person name="Vacquier V.D."/>
        </authorList>
    </citation>
    <scope>NUCLEOTIDE SEQUENCE [LARGE SCALE GENOMIC DNA]</scope>
    <source>
        <strain evidence="3 4">CPCC 203464</strain>
    </source>
</reference>
<evidence type="ECO:0000259" key="1">
    <source>
        <dbReference type="Pfam" id="PF09423"/>
    </source>
</evidence>
<dbReference type="SUPFAM" id="SSF56300">
    <property type="entry name" value="Metallo-dependent phosphatases"/>
    <property type="match status" value="1"/>
</dbReference>
<dbReference type="InterPro" id="IPR032093">
    <property type="entry name" value="PhoD_N"/>
</dbReference>
<dbReference type="Pfam" id="PF16655">
    <property type="entry name" value="PhoD_N"/>
    <property type="match status" value="1"/>
</dbReference>
<feature type="domain" description="Phospholipase D N-terminal" evidence="2">
    <location>
        <begin position="54"/>
        <end position="151"/>
    </location>
</feature>